<protein>
    <submittedName>
        <fullName evidence="1">2607_t:CDS:1</fullName>
    </submittedName>
</protein>
<keyword evidence="2" id="KW-1185">Reference proteome</keyword>
<sequence length="170" mass="19298">IQYNEYVDRAANTEREISHNTNNYLNRPLTGDAIQMCLFESITASMNIAAAFIFVVEYVSKHLEVEAKIRAEINSFFSPTVIQIYQGYIYEIPAPMLCAAAEPQLTREETNRKSDELYNAAVNVKSVRQLPDEDIPSLISMVQMILITPSMAKSTTTTIFIIKRISKRII</sequence>
<dbReference type="OrthoDB" id="1470350at2759"/>
<dbReference type="AlphaFoldDB" id="A0A9N9CH57"/>
<accession>A0A9N9CH57</accession>
<organism evidence="1 2">
    <name type="scientific">Ambispora gerdemannii</name>
    <dbReference type="NCBI Taxonomy" id="144530"/>
    <lineage>
        <taxon>Eukaryota</taxon>
        <taxon>Fungi</taxon>
        <taxon>Fungi incertae sedis</taxon>
        <taxon>Mucoromycota</taxon>
        <taxon>Glomeromycotina</taxon>
        <taxon>Glomeromycetes</taxon>
        <taxon>Archaeosporales</taxon>
        <taxon>Ambisporaceae</taxon>
        <taxon>Ambispora</taxon>
    </lineage>
</organism>
<comment type="caution">
    <text evidence="1">The sequence shown here is derived from an EMBL/GenBank/DDBJ whole genome shotgun (WGS) entry which is preliminary data.</text>
</comment>
<reference evidence="1" key="1">
    <citation type="submission" date="2021-06" db="EMBL/GenBank/DDBJ databases">
        <authorList>
            <person name="Kallberg Y."/>
            <person name="Tangrot J."/>
            <person name="Rosling A."/>
        </authorList>
    </citation>
    <scope>NUCLEOTIDE SEQUENCE</scope>
    <source>
        <strain evidence="1">MT106</strain>
    </source>
</reference>
<name>A0A9N9CH57_9GLOM</name>
<gene>
    <name evidence="1" type="ORF">AGERDE_LOCUS8990</name>
</gene>
<feature type="non-terminal residue" evidence="1">
    <location>
        <position position="1"/>
    </location>
</feature>
<proteinExistence type="predicted"/>
<evidence type="ECO:0000313" key="1">
    <source>
        <dbReference type="EMBL" id="CAG8598749.1"/>
    </source>
</evidence>
<dbReference type="EMBL" id="CAJVPL010002085">
    <property type="protein sequence ID" value="CAG8598749.1"/>
    <property type="molecule type" value="Genomic_DNA"/>
</dbReference>
<evidence type="ECO:0000313" key="2">
    <source>
        <dbReference type="Proteomes" id="UP000789831"/>
    </source>
</evidence>
<dbReference type="Proteomes" id="UP000789831">
    <property type="component" value="Unassembled WGS sequence"/>
</dbReference>